<feature type="compositionally biased region" description="Pro residues" evidence="1">
    <location>
        <begin position="379"/>
        <end position="389"/>
    </location>
</feature>
<name>R7RY74_STEHR</name>
<sequence>MAKPMSAHNPFRTPNLTPMPTGASTASSSANPFNSPPHSPPSKNTPLAQPPPPHTSFAPEFEPIVERETDSPSPPASPAPPPPPQSPSPPPPEPVPPEITINNTGSTTLYAPPPGSPPRTHSPSPYLSQLDPPPPSGSRGPSSSPSHFAPPSGPPPSDTHSNLPPNLDEGGSGGLDEELPPAYSAAPDPSIGETTVELGPRRPFQRAPELPGQGVGWQPQIQPRRTPQPQSHSQRLAHQPTGSLSSSGRIAPPSHPLRSDSNIPLALLNSSSSSSAAGGGRSNNNSLAPPTLPARQRSHSAGAGSRPTRPPISPPEGELSEFAREFYAAGGRIPGSEPEVEGEGGAGDENAERRGRTGAGTGGGGGEGADIGRSRTQYLPPPGEPPLPRRPTSAGGGRSGSGSGSTRGGAGGSGGVADDGKPTRQPVPGHPLLNAGNILVYPAGYECRKCHNIGYKAADPNNPCRKCWDKFGKPFTNAMNYIPWSPARDAQAWSTNSSSGKSFQRPLPSSRAPHLSVSTSNLSSGGSSSPRPSASTSSTYLGSSTVSSIPVNENAHRRAISNPVSQHGSYNSRTRPAQPLVQLPSSLSPPPLNRATSGALRPRLVAAGARPPPGAVVYQPGDPRLGGSLCWRCDGRGVTTFFIFDEGRCEACNGLGRIF</sequence>
<dbReference type="AlphaFoldDB" id="R7RY74"/>
<dbReference type="PANTHER" id="PTHR28031">
    <property type="entry name" value="PROLINE-RICH PROTEIN HUA1"/>
    <property type="match status" value="1"/>
</dbReference>
<feature type="compositionally biased region" description="Low complexity" evidence="1">
    <location>
        <begin position="515"/>
        <end position="548"/>
    </location>
</feature>
<feature type="compositionally biased region" description="Gly residues" evidence="1">
    <location>
        <begin position="394"/>
        <end position="417"/>
    </location>
</feature>
<dbReference type="Proteomes" id="UP000053927">
    <property type="component" value="Unassembled WGS sequence"/>
</dbReference>
<feature type="compositionally biased region" description="Pro residues" evidence="1">
    <location>
        <begin position="72"/>
        <end position="97"/>
    </location>
</feature>
<gene>
    <name evidence="2" type="ORF">STEHIDRAFT_173171</name>
</gene>
<feature type="compositionally biased region" description="Low complexity" evidence="1">
    <location>
        <begin position="23"/>
        <end position="33"/>
    </location>
</feature>
<dbReference type="EMBL" id="JH687406">
    <property type="protein sequence ID" value="EIM79302.1"/>
    <property type="molecule type" value="Genomic_DNA"/>
</dbReference>
<feature type="region of interest" description="Disordered" evidence="1">
    <location>
        <begin position="1"/>
        <end position="431"/>
    </location>
</feature>
<dbReference type="PANTHER" id="PTHR28031:SF1">
    <property type="entry name" value="PROLINE-RICH PROTEIN HUA1"/>
    <property type="match status" value="1"/>
</dbReference>
<keyword evidence="3" id="KW-1185">Reference proteome</keyword>
<organism evidence="2 3">
    <name type="scientific">Stereum hirsutum (strain FP-91666)</name>
    <name type="common">White-rot fungus</name>
    <dbReference type="NCBI Taxonomy" id="721885"/>
    <lineage>
        <taxon>Eukaryota</taxon>
        <taxon>Fungi</taxon>
        <taxon>Dikarya</taxon>
        <taxon>Basidiomycota</taxon>
        <taxon>Agaricomycotina</taxon>
        <taxon>Agaricomycetes</taxon>
        <taxon>Russulales</taxon>
        <taxon>Stereaceae</taxon>
        <taxon>Stereum</taxon>
    </lineage>
</organism>
<dbReference type="PRINTS" id="PR01217">
    <property type="entry name" value="PRICHEXTENSN"/>
</dbReference>
<feature type="compositionally biased region" description="Low complexity" evidence="1">
    <location>
        <begin position="137"/>
        <end position="150"/>
    </location>
</feature>
<feature type="compositionally biased region" description="Low complexity" evidence="1">
    <location>
        <begin position="218"/>
        <end position="230"/>
    </location>
</feature>
<accession>R7RY74</accession>
<feature type="compositionally biased region" description="Polar residues" evidence="1">
    <location>
        <begin position="562"/>
        <end position="575"/>
    </location>
</feature>
<feature type="compositionally biased region" description="Polar residues" evidence="1">
    <location>
        <begin position="231"/>
        <end position="248"/>
    </location>
</feature>
<evidence type="ECO:0000313" key="2">
    <source>
        <dbReference type="EMBL" id="EIM79302.1"/>
    </source>
</evidence>
<dbReference type="OMA" id="NENAHRR"/>
<evidence type="ECO:0000256" key="1">
    <source>
        <dbReference type="SAM" id="MobiDB-lite"/>
    </source>
</evidence>
<proteinExistence type="predicted"/>
<feature type="compositionally biased region" description="Gly residues" evidence="1">
    <location>
        <begin position="357"/>
        <end position="369"/>
    </location>
</feature>
<dbReference type="OrthoDB" id="2405700at2759"/>
<dbReference type="GeneID" id="18804228"/>
<dbReference type="RefSeq" id="XP_007311602.1">
    <property type="nucleotide sequence ID" value="XM_007311540.1"/>
</dbReference>
<protein>
    <submittedName>
        <fullName evidence="2">Uncharacterized protein</fullName>
    </submittedName>
</protein>
<reference evidence="3" key="1">
    <citation type="journal article" date="2012" name="Science">
        <title>The Paleozoic origin of enzymatic lignin decomposition reconstructed from 31 fungal genomes.</title>
        <authorList>
            <person name="Floudas D."/>
            <person name="Binder M."/>
            <person name="Riley R."/>
            <person name="Barry K."/>
            <person name="Blanchette R.A."/>
            <person name="Henrissat B."/>
            <person name="Martinez A.T."/>
            <person name="Otillar R."/>
            <person name="Spatafora J.W."/>
            <person name="Yadav J.S."/>
            <person name="Aerts A."/>
            <person name="Benoit I."/>
            <person name="Boyd A."/>
            <person name="Carlson A."/>
            <person name="Copeland A."/>
            <person name="Coutinho P.M."/>
            <person name="de Vries R.P."/>
            <person name="Ferreira P."/>
            <person name="Findley K."/>
            <person name="Foster B."/>
            <person name="Gaskell J."/>
            <person name="Glotzer D."/>
            <person name="Gorecki P."/>
            <person name="Heitman J."/>
            <person name="Hesse C."/>
            <person name="Hori C."/>
            <person name="Igarashi K."/>
            <person name="Jurgens J.A."/>
            <person name="Kallen N."/>
            <person name="Kersten P."/>
            <person name="Kohler A."/>
            <person name="Kuees U."/>
            <person name="Kumar T.K.A."/>
            <person name="Kuo A."/>
            <person name="LaButti K."/>
            <person name="Larrondo L.F."/>
            <person name="Lindquist E."/>
            <person name="Ling A."/>
            <person name="Lombard V."/>
            <person name="Lucas S."/>
            <person name="Lundell T."/>
            <person name="Martin R."/>
            <person name="McLaughlin D.J."/>
            <person name="Morgenstern I."/>
            <person name="Morin E."/>
            <person name="Murat C."/>
            <person name="Nagy L.G."/>
            <person name="Nolan M."/>
            <person name="Ohm R.A."/>
            <person name="Patyshakuliyeva A."/>
            <person name="Rokas A."/>
            <person name="Ruiz-Duenas F.J."/>
            <person name="Sabat G."/>
            <person name="Salamov A."/>
            <person name="Samejima M."/>
            <person name="Schmutz J."/>
            <person name="Slot J.C."/>
            <person name="St John F."/>
            <person name="Stenlid J."/>
            <person name="Sun H."/>
            <person name="Sun S."/>
            <person name="Syed K."/>
            <person name="Tsang A."/>
            <person name="Wiebenga A."/>
            <person name="Young D."/>
            <person name="Pisabarro A."/>
            <person name="Eastwood D.C."/>
            <person name="Martin F."/>
            <person name="Cullen D."/>
            <person name="Grigoriev I.V."/>
            <person name="Hibbett D.S."/>
        </authorList>
    </citation>
    <scope>NUCLEOTIDE SEQUENCE [LARGE SCALE GENOMIC DNA]</scope>
    <source>
        <strain evidence="3">FP-91666</strain>
    </source>
</reference>
<dbReference type="eggNOG" id="ENOG502SAFW">
    <property type="taxonomic scope" value="Eukaryota"/>
</dbReference>
<evidence type="ECO:0000313" key="3">
    <source>
        <dbReference type="Proteomes" id="UP000053927"/>
    </source>
</evidence>
<feature type="compositionally biased region" description="Polar residues" evidence="1">
    <location>
        <begin position="492"/>
        <end position="502"/>
    </location>
</feature>
<feature type="compositionally biased region" description="Polar residues" evidence="1">
    <location>
        <begin position="100"/>
        <end position="109"/>
    </location>
</feature>
<dbReference type="KEGG" id="shs:STEHIDRAFT_173171"/>
<feature type="compositionally biased region" description="Low complexity" evidence="1">
    <location>
        <begin position="265"/>
        <end position="288"/>
    </location>
</feature>
<feature type="region of interest" description="Disordered" evidence="1">
    <location>
        <begin position="491"/>
        <end position="597"/>
    </location>
</feature>
<dbReference type="InterPro" id="IPR038910">
    <property type="entry name" value="Hua1-like"/>
</dbReference>
<dbReference type="GO" id="GO:0005737">
    <property type="term" value="C:cytoplasm"/>
    <property type="evidence" value="ECO:0007669"/>
    <property type="project" value="TreeGrafter"/>
</dbReference>